<gene>
    <name evidence="3" type="ORF">B0J13DRAFT_527899</name>
</gene>
<proteinExistence type="predicted"/>
<feature type="transmembrane region" description="Helical" evidence="2">
    <location>
        <begin position="159"/>
        <end position="181"/>
    </location>
</feature>
<evidence type="ECO:0000313" key="4">
    <source>
        <dbReference type="Proteomes" id="UP000717696"/>
    </source>
</evidence>
<protein>
    <submittedName>
        <fullName evidence="3">Uncharacterized protein</fullName>
    </submittedName>
</protein>
<evidence type="ECO:0000256" key="1">
    <source>
        <dbReference type="SAM" id="MobiDB-lite"/>
    </source>
</evidence>
<evidence type="ECO:0000256" key="2">
    <source>
        <dbReference type="SAM" id="Phobius"/>
    </source>
</evidence>
<dbReference type="AlphaFoldDB" id="A0A9P9EGJ7"/>
<sequence length="191" mass="21745">MEKTALISRVMSPWGANTVLDFVSAALKFLKPQIGCRRLGGCDDVISQFDDLVFRFNVGDDGKEVDGNLREQGHAQGREETTSLSKQNTTMGYMIPSLAERNLLPIGPVLEPARVHRKPENHRRIRVDDEKAIATKEKPHEREEHEPYDYGTDNWVLEFTYFFALLFLLCGGFGLLGYLIFTTYYRSPNAK</sequence>
<reference evidence="3" key="1">
    <citation type="journal article" date="2021" name="Nat. Commun.">
        <title>Genetic determinants of endophytism in the Arabidopsis root mycobiome.</title>
        <authorList>
            <person name="Mesny F."/>
            <person name="Miyauchi S."/>
            <person name="Thiergart T."/>
            <person name="Pickel B."/>
            <person name="Atanasova L."/>
            <person name="Karlsson M."/>
            <person name="Huettel B."/>
            <person name="Barry K.W."/>
            <person name="Haridas S."/>
            <person name="Chen C."/>
            <person name="Bauer D."/>
            <person name="Andreopoulos W."/>
            <person name="Pangilinan J."/>
            <person name="LaButti K."/>
            <person name="Riley R."/>
            <person name="Lipzen A."/>
            <person name="Clum A."/>
            <person name="Drula E."/>
            <person name="Henrissat B."/>
            <person name="Kohler A."/>
            <person name="Grigoriev I.V."/>
            <person name="Martin F.M."/>
            <person name="Hacquard S."/>
        </authorList>
    </citation>
    <scope>NUCLEOTIDE SEQUENCE</scope>
    <source>
        <strain evidence="3">MPI-CAGE-AT-0021</strain>
    </source>
</reference>
<accession>A0A9P9EGJ7</accession>
<organism evidence="3 4">
    <name type="scientific">Dactylonectria estremocensis</name>
    <dbReference type="NCBI Taxonomy" id="1079267"/>
    <lineage>
        <taxon>Eukaryota</taxon>
        <taxon>Fungi</taxon>
        <taxon>Dikarya</taxon>
        <taxon>Ascomycota</taxon>
        <taxon>Pezizomycotina</taxon>
        <taxon>Sordariomycetes</taxon>
        <taxon>Hypocreomycetidae</taxon>
        <taxon>Hypocreales</taxon>
        <taxon>Nectriaceae</taxon>
        <taxon>Dactylonectria</taxon>
    </lineage>
</organism>
<keyword evidence="2" id="KW-0472">Membrane</keyword>
<keyword evidence="2" id="KW-1133">Transmembrane helix</keyword>
<dbReference type="EMBL" id="JAGMUU010000015">
    <property type="protein sequence ID" value="KAH7137263.1"/>
    <property type="molecule type" value="Genomic_DNA"/>
</dbReference>
<name>A0A9P9EGJ7_9HYPO</name>
<keyword evidence="2" id="KW-0812">Transmembrane</keyword>
<feature type="compositionally biased region" description="Basic and acidic residues" evidence="1">
    <location>
        <begin position="65"/>
        <end position="81"/>
    </location>
</feature>
<comment type="caution">
    <text evidence="3">The sequence shown here is derived from an EMBL/GenBank/DDBJ whole genome shotgun (WGS) entry which is preliminary data.</text>
</comment>
<dbReference type="Proteomes" id="UP000717696">
    <property type="component" value="Unassembled WGS sequence"/>
</dbReference>
<evidence type="ECO:0000313" key="3">
    <source>
        <dbReference type="EMBL" id="KAH7137263.1"/>
    </source>
</evidence>
<feature type="region of interest" description="Disordered" evidence="1">
    <location>
        <begin position="65"/>
        <end position="84"/>
    </location>
</feature>
<keyword evidence="4" id="KW-1185">Reference proteome</keyword>